<organism evidence="1 2">
    <name type="scientific">Henriciella pelagia</name>
    <dbReference type="NCBI Taxonomy" id="1977912"/>
    <lineage>
        <taxon>Bacteria</taxon>
        <taxon>Pseudomonadati</taxon>
        <taxon>Pseudomonadota</taxon>
        <taxon>Alphaproteobacteria</taxon>
        <taxon>Hyphomonadales</taxon>
        <taxon>Hyphomonadaceae</taxon>
        <taxon>Henriciella</taxon>
    </lineage>
</organism>
<comment type="caution">
    <text evidence="1">The sequence shown here is derived from an EMBL/GenBank/DDBJ whole genome shotgun (WGS) entry which is preliminary data.</text>
</comment>
<dbReference type="Proteomes" id="UP000628854">
    <property type="component" value="Unassembled WGS sequence"/>
</dbReference>
<gene>
    <name evidence="1" type="ORF">GCM10011503_01240</name>
</gene>
<proteinExistence type="predicted"/>
<dbReference type="EMBL" id="BMKF01000001">
    <property type="protein sequence ID" value="GGB56650.1"/>
    <property type="molecule type" value="Genomic_DNA"/>
</dbReference>
<name>A0ABQ1J0D9_9PROT</name>
<evidence type="ECO:0000313" key="2">
    <source>
        <dbReference type="Proteomes" id="UP000628854"/>
    </source>
</evidence>
<accession>A0ABQ1J0D9</accession>
<sequence length="247" mass="26589">MFKVSTLASCAMGTLAAGGVFIQPAEAQNTSSVSGPNVKEGERSLEYRSAWVPAEDGADDRFGHRLGYNHAIDGRKRLTVFVLGRDRGGPDGLEYEYVQAELALQLSEEDAAFWSTGIRVDARLGNGDGPEQIGVNWTNEFKLSDRLSARLMGLSAVEFGDRADDGVKFAARAQLAYDLGEGMSVALMSFNSLGSSEDFGLEGRSQQLGATVSGKLDGGWSWTAGNLFGLNEATPDNDVRFWISRAF</sequence>
<keyword evidence="2" id="KW-1185">Reference proteome</keyword>
<protein>
    <submittedName>
        <fullName evidence="1">Uncharacterized protein</fullName>
    </submittedName>
</protein>
<evidence type="ECO:0000313" key="1">
    <source>
        <dbReference type="EMBL" id="GGB56650.1"/>
    </source>
</evidence>
<reference evidence="2" key="1">
    <citation type="journal article" date="2019" name="Int. J. Syst. Evol. Microbiol.">
        <title>The Global Catalogue of Microorganisms (GCM) 10K type strain sequencing project: providing services to taxonomists for standard genome sequencing and annotation.</title>
        <authorList>
            <consortium name="The Broad Institute Genomics Platform"/>
            <consortium name="The Broad Institute Genome Sequencing Center for Infectious Disease"/>
            <person name="Wu L."/>
            <person name="Ma J."/>
        </authorList>
    </citation>
    <scope>NUCLEOTIDE SEQUENCE [LARGE SCALE GENOMIC DNA]</scope>
    <source>
        <strain evidence="2">CGMCC 1.15928</strain>
    </source>
</reference>